<feature type="transmembrane region" description="Helical" evidence="1">
    <location>
        <begin position="2173"/>
        <end position="2194"/>
    </location>
</feature>
<dbReference type="Proteomes" id="UP000683925">
    <property type="component" value="Unassembled WGS sequence"/>
</dbReference>
<proteinExistence type="predicted"/>
<feature type="transmembrane region" description="Helical" evidence="1">
    <location>
        <begin position="2065"/>
        <end position="2090"/>
    </location>
</feature>
<evidence type="ECO:0000313" key="3">
    <source>
        <dbReference type="Proteomes" id="UP000683925"/>
    </source>
</evidence>
<dbReference type="OrthoDB" id="77931at2759"/>
<feature type="transmembrane region" description="Helical" evidence="1">
    <location>
        <begin position="1870"/>
        <end position="1888"/>
    </location>
</feature>
<protein>
    <recommendedName>
        <fullName evidence="4">Transmembrane protein</fullName>
    </recommendedName>
</protein>
<gene>
    <name evidence="2" type="ORF">POCTA_138.1.T0960169</name>
</gene>
<comment type="caution">
    <text evidence="2">The sequence shown here is derived from an EMBL/GenBank/DDBJ whole genome shotgun (WGS) entry which is preliminary data.</text>
</comment>
<sequence length="2328" mass="269274">MVILNIWKIVLNENLINCLECLNNPKEWYKKPFCIFDLYFDDEGGTQQQIYSSTTYFFLDGVEVTLCLFCEGTNFTDVEDQYLDYQYQNLNFKTFCQGSSLVDFQCYKCQLPGCFICNLSIQGQQCLKCVYNRQLINGQCIYIYDIDPTYTCRSPWYVTSKKKCTLCPISKCKYCFEYQTNNLYKSTLYQNFESFIEGESFEVGCALCEDNYIFNFITKKCIYQKPKLSNCLRAYINQDDQEVCTLSEIDDFTVAPEIVNCQKYIPNCLQCLLSPESTLKCIICSEGYTTSITNGDCYKNDLTNTIIVIEGDISLKNGWIQRIQSFMMQFLPNKYFYPKSGAESYIKGVIVECQQGYKEGGNSICEKFCDSSCLSCLTNADGFYCAKCPLNYYQQPIRDQQQGECSECPQLCKICQSRTTEEIYQAQPSYVLDDSNYIYTKKCLRPIKDSNIIYDSYLQSARYCLESNCLNQLSYELKFTYCGGVVVFWPFGYDYGININYCNQMGIDRITIIFKYEIQGSFCGIRYSLSPSTLLKSKIFSLRFINFQMISVDTLLIRPLYSIRISNFDQIEINHLSFQFTQSSAFIIQNNNTRVDLNLIDFAFEYCNFTNMLSQFQNQIFGDIIAKNFSILDSTLINTSIFNLEAFKQNGIITIKTFLIQRCILQDSTIFQFGNDNFNIFISDLIIDQCDFQNSSIFQFYDQLRDLTSLTIYNLKIQNSTFNQSNLIKNANLVQISITNLNLITNHLFSSNLISFNYHLTLQTSYIYQNYFIESQLLKQLQIAYSYKVNVKIDSLTLKENQFKKYGLLFLYSSQLSNVYLDLSFIRLEENSKQSTIDDQNALFIIQCYQLNIQDAAILNVNDMTILKIYESFQIVIENVVYQNSKQAFKVPLSPDCQGQMKWKNQLIGIIGFFSIRIRNVSVTKQFNIDFSIIDISSSRGYSEVLLGIISIEKLRFKENVQISNYQYNLMSLLTIHAENELTIVLNNISFIENIVHTQVNSNSQQAASLMFITSLASTLAIKNTNSVSNAFTNSTNTFINIICNKLTITNFTTTNSNVLTQEQWSQYYDIQLEEKLNQENMNNLIIQILNIQNIGGACSITSSEFFCFDCSFTNILAQKSSVFLINTINKGHIVLDQLKVISVEHKIQFITNSSGCISINSQNSLLNLEITNAIFSNVLNRMASSIFTVIPSQIQNKISFYNSQVLNCFSLINQVFYLQFSPQNIINNFIILQNLTIIQTEDKWKQYFSNIYQISDTEMIEIAGQSNAVIYIENAQIFIKEISISGIYLSTLMKFNNVNQFVLLNFELQDIQLFYPCNVIVIDQNVDIKMIISFQQVQMRRIRLFNTNQSLQQSQFHHYQIKNCKLFQELSDRSPTSIDIQSIYNTLFKLSQKSLSIIQIASIFFDNQIIFNNIKLQDNECSFCTEGLIYFEIEDIKYLKISSISCISNSILSYGCLVFYQKNQINFNAKIMNSIFYGNRGSIGVGITTYNQSLIIESCKILRNIASSYGGGVYLVVNNNSVIFNQSIIINNQAQDGGGIYFNGEYNLDHTNFINTQLLDNNAQVFANNLIESPTHLALIINQKELRSINLESNGSSNQLLIIDPYLIIEQEKSYYTKYLMLPNGQEIKNYEIVLPKNSNPLQYIYEIVLTFKNSRNELLFNLINSTCSLNSFIQYKNGSIQEIRQIASIDYNSKRNYFDLGLISVVFDPYDQNNKYLQIEATCKMAQSNKTLNYSMNIKSFKCQLGEFYTQQGCQKCIASQGFYSVTYDAIKCSIFDKSKFQEITQNKMNLLQGFWRPDYLSDYTSYCFKNKDFCIGGWSYGNNLCQIGHIGALCEECDIQNILGGGKYFKNQHNLECQICQEQANNIASFIFTLIWAICSIMLTLKSIEKSNLMFSQLKSTERFNKILFKLNQDHQSILIKMLLNYLWIFSLIFTFNLQFSISLFFIDSASNTSYFMANNLDCYLANIQNIDLIYSKIFTMLIFIFMQFLFVIAGFMIYQNLINQKYNSSIISNTLLSLYIFNYAGLIKMLCSIISNRSVSNVNYIQGDVSLLYGNQTHLAWMFYFVIPILILFGCLAPFSLFMIMYSKRKYLDQIKLRRHLCYLFNEYNDSSYFWEQIKLVQKFIMILISTYFETEISMKASVFGISLLCYQLLTVKQKPYLTSRLNNLDLQTGQICSLSIFLATINYISEQNNNGVVSIILQTVILFLCVKLCHPFIWSIAQINYKKNKVPLMILLSILFQKLQFKRCLDFLSDCITKEKDREQRIKANYLKLKTHLFQTSKAVLTNRKNLLTQANTSSINYCKKFRISENFATNQFFTLETN</sequence>
<dbReference type="EMBL" id="CAJJDP010000095">
    <property type="protein sequence ID" value="CAD8190110.1"/>
    <property type="molecule type" value="Genomic_DNA"/>
</dbReference>
<feature type="transmembrane region" description="Helical" evidence="1">
    <location>
        <begin position="1929"/>
        <end position="1950"/>
    </location>
</feature>
<feature type="transmembrane region" description="Helical" evidence="1">
    <location>
        <begin position="2200"/>
        <end position="2223"/>
    </location>
</feature>
<dbReference type="PANTHER" id="PTHR11319:SF35">
    <property type="entry name" value="OUTER MEMBRANE PROTEIN PMPC-RELATED"/>
    <property type="match status" value="1"/>
</dbReference>
<keyword evidence="1" id="KW-1133">Transmembrane helix</keyword>
<evidence type="ECO:0000256" key="1">
    <source>
        <dbReference type="SAM" id="Phobius"/>
    </source>
</evidence>
<keyword evidence="1" id="KW-0812">Transmembrane</keyword>
<accession>A0A8S1WN32</accession>
<reference evidence="2" key="1">
    <citation type="submission" date="2021-01" db="EMBL/GenBank/DDBJ databases">
        <authorList>
            <consortium name="Genoscope - CEA"/>
            <person name="William W."/>
        </authorList>
    </citation>
    <scope>NUCLEOTIDE SEQUENCE</scope>
</reference>
<organism evidence="2 3">
    <name type="scientific">Paramecium octaurelia</name>
    <dbReference type="NCBI Taxonomy" id="43137"/>
    <lineage>
        <taxon>Eukaryota</taxon>
        <taxon>Sar</taxon>
        <taxon>Alveolata</taxon>
        <taxon>Ciliophora</taxon>
        <taxon>Intramacronucleata</taxon>
        <taxon>Oligohymenophorea</taxon>
        <taxon>Peniculida</taxon>
        <taxon>Parameciidae</taxon>
        <taxon>Paramecium</taxon>
    </lineage>
</organism>
<feature type="transmembrane region" description="Helical" evidence="1">
    <location>
        <begin position="2014"/>
        <end position="2039"/>
    </location>
</feature>
<dbReference type="PANTHER" id="PTHR11319">
    <property type="entry name" value="G PROTEIN-COUPLED RECEPTOR-RELATED"/>
    <property type="match status" value="1"/>
</dbReference>
<keyword evidence="1" id="KW-0472">Membrane</keyword>
<dbReference type="OMA" id="GININYC"/>
<keyword evidence="3" id="KW-1185">Reference proteome</keyword>
<feature type="transmembrane region" description="Helical" evidence="1">
    <location>
        <begin position="1981"/>
        <end position="2002"/>
    </location>
</feature>
<evidence type="ECO:0008006" key="4">
    <source>
        <dbReference type="Google" id="ProtNLM"/>
    </source>
</evidence>
<evidence type="ECO:0000313" key="2">
    <source>
        <dbReference type="EMBL" id="CAD8190110.1"/>
    </source>
</evidence>
<name>A0A8S1WN32_PAROT</name>